<evidence type="ECO:0008006" key="4">
    <source>
        <dbReference type="Google" id="ProtNLM"/>
    </source>
</evidence>
<feature type="transmembrane region" description="Helical" evidence="1">
    <location>
        <begin position="7"/>
        <end position="29"/>
    </location>
</feature>
<evidence type="ECO:0000313" key="3">
    <source>
        <dbReference type="Proteomes" id="UP000478837"/>
    </source>
</evidence>
<dbReference type="AlphaFoldDB" id="A0A6L9MY23"/>
<keyword evidence="1" id="KW-1133">Transmembrane helix</keyword>
<gene>
    <name evidence="2" type="ORF">GTW09_16170</name>
</gene>
<reference evidence="2 3" key="1">
    <citation type="submission" date="2020-01" db="EMBL/GenBank/DDBJ databases">
        <title>Genomes of bacteria type strains.</title>
        <authorList>
            <person name="Chen J."/>
            <person name="Zhu S."/>
            <person name="Yang J."/>
        </authorList>
    </citation>
    <scope>NUCLEOTIDE SEQUENCE [LARGE SCALE GENOMIC DNA]</scope>
    <source>
        <strain evidence="2 3">LMG 22958</strain>
    </source>
</reference>
<protein>
    <recommendedName>
        <fullName evidence="4">SdiA-regulated family protein</fullName>
    </recommendedName>
</protein>
<name>A0A6L9MY23_9ALTE</name>
<dbReference type="RefSeq" id="WP_100972491.1">
    <property type="nucleotide sequence ID" value="NZ_JAAAWP010000013.1"/>
</dbReference>
<evidence type="ECO:0000313" key="2">
    <source>
        <dbReference type="EMBL" id="NDW23058.1"/>
    </source>
</evidence>
<comment type="caution">
    <text evidence="2">The sequence shown here is derived from an EMBL/GenBank/DDBJ whole genome shotgun (WGS) entry which is preliminary data.</text>
</comment>
<accession>A0A6L9MY23</accession>
<sequence length="313" mass="35933">MIRKGLVTSTLILIAIAFVLTVFSIYSLFSIKTVTVDPKLREISGIEFDKRKRLWAINDSGDGPILYMLNKDGSIAREVTVSNAKNVDWEDMTQNQFGHFFLGDFGNNNNDRRWLTIYKIENPIDIKTDTTEAEIIKFTYPQMGDGEIKPEDKNYDLEAFVEYKRNLYLFTKNRTKPFDGITKLYKVGDHAANFNAEFIGEFKTCTTLEKLCWITSAAISPNRKKLVLLDSTSLWLFENFEGDKFFSGDVSRIDLGIVTQKEAVTFYDDNTLVFTDEEFKGLVGGNVYEVKLDQVKRNVIKYAQQKDRKTTAK</sequence>
<dbReference type="EMBL" id="JAAAWP010000013">
    <property type="protein sequence ID" value="NDW23058.1"/>
    <property type="molecule type" value="Genomic_DNA"/>
</dbReference>
<organism evidence="2 3">
    <name type="scientific">Alteromonas hispanica</name>
    <dbReference type="NCBI Taxonomy" id="315421"/>
    <lineage>
        <taxon>Bacteria</taxon>
        <taxon>Pseudomonadati</taxon>
        <taxon>Pseudomonadota</taxon>
        <taxon>Gammaproteobacteria</taxon>
        <taxon>Alteromonadales</taxon>
        <taxon>Alteromonadaceae</taxon>
        <taxon>Alteromonas/Salinimonas group</taxon>
        <taxon>Alteromonas</taxon>
    </lineage>
</organism>
<keyword evidence="1" id="KW-0812">Transmembrane</keyword>
<keyword evidence="3" id="KW-1185">Reference proteome</keyword>
<proteinExistence type="predicted"/>
<dbReference type="Proteomes" id="UP000478837">
    <property type="component" value="Unassembled WGS sequence"/>
</dbReference>
<keyword evidence="1" id="KW-0472">Membrane</keyword>
<evidence type="ECO:0000256" key="1">
    <source>
        <dbReference type="SAM" id="Phobius"/>
    </source>
</evidence>